<feature type="domain" description="AB hydrolase-1" evidence="1">
    <location>
        <begin position="28"/>
        <end position="265"/>
    </location>
</feature>
<dbReference type="PANTHER" id="PTHR43798">
    <property type="entry name" value="MONOACYLGLYCEROL LIPASE"/>
    <property type="match status" value="1"/>
</dbReference>
<sequence>MLETQFVTVHGHKRAYVKAGPTDRPGAPVILLLHGLGCDRHTWDEVIEDLAATFVVIAPDFLGHGESAKPRADYSVAGYANGMRDLLTVLGVDKATVVGHSFGGGVAAQFAYQFPERTERLVLVDSGGMGKEVTPLIRAYTLPLSMTVVALATLPGPRHVLTAGLRSLGRIDSKLTRDLGEVATIVEALKAPRMRYALNRLVNGVIDYRGQVVTIRDRAYLTEEMPMAVIWGAEDLVLPAKQGREILEFAPNAQLTIFPKVGHFPMKKYPEEFVRLLKDFVDSTEPAKYHRARWRALLKAGAKQRPLRVVSEMTMAPSGSSTDA</sequence>
<dbReference type="GO" id="GO:0016020">
    <property type="term" value="C:membrane"/>
    <property type="evidence" value="ECO:0007669"/>
    <property type="project" value="TreeGrafter"/>
</dbReference>
<dbReference type="InterPro" id="IPR000073">
    <property type="entry name" value="AB_hydrolase_1"/>
</dbReference>
<accession>A0A3G9J415</accession>
<keyword evidence="2" id="KW-0378">Hydrolase</keyword>
<dbReference type="AlphaFoldDB" id="A0A3G9J415"/>
<evidence type="ECO:0000259" key="1">
    <source>
        <dbReference type="Pfam" id="PF00561"/>
    </source>
</evidence>
<dbReference type="Pfam" id="PF00561">
    <property type="entry name" value="Abhydrolase_1"/>
    <property type="match status" value="1"/>
</dbReference>
<dbReference type="OrthoDB" id="27092at2"/>
<dbReference type="SUPFAM" id="SSF53474">
    <property type="entry name" value="alpha/beta-Hydrolases"/>
    <property type="match status" value="1"/>
</dbReference>
<dbReference type="Proteomes" id="UP000271573">
    <property type="component" value="Chromosome"/>
</dbReference>
<evidence type="ECO:0000313" key="2">
    <source>
        <dbReference type="EMBL" id="BBH18378.1"/>
    </source>
</evidence>
<reference evidence="2 3" key="1">
    <citation type="submission" date="2018-11" db="EMBL/GenBank/DDBJ databases">
        <title>Complete genome sequence of Nocardioides baekrokdamisoli strain KCTC 39748.</title>
        <authorList>
            <person name="Kang S.W."/>
            <person name="Lee K.C."/>
            <person name="Kim K.K."/>
            <person name="Kim J.S."/>
            <person name="Kim D.S."/>
            <person name="Ko S.H."/>
            <person name="Yang S.H."/>
            <person name="Shin Y.K."/>
            <person name="Lee J.S."/>
        </authorList>
    </citation>
    <scope>NUCLEOTIDE SEQUENCE [LARGE SCALE GENOMIC DNA]</scope>
    <source>
        <strain evidence="2 3">KCTC 39748</strain>
    </source>
</reference>
<name>A0A3G9J415_9ACTN</name>
<dbReference type="Gene3D" id="3.40.50.1820">
    <property type="entry name" value="alpha/beta hydrolase"/>
    <property type="match status" value="1"/>
</dbReference>
<dbReference type="RefSeq" id="WP_125569690.1">
    <property type="nucleotide sequence ID" value="NZ_AP019307.1"/>
</dbReference>
<organism evidence="2 3">
    <name type="scientific">Nocardioides baekrokdamisoli</name>
    <dbReference type="NCBI Taxonomy" id="1804624"/>
    <lineage>
        <taxon>Bacteria</taxon>
        <taxon>Bacillati</taxon>
        <taxon>Actinomycetota</taxon>
        <taxon>Actinomycetes</taxon>
        <taxon>Propionibacteriales</taxon>
        <taxon>Nocardioidaceae</taxon>
        <taxon>Nocardioides</taxon>
    </lineage>
</organism>
<dbReference type="KEGG" id="nbe:Back2_26650"/>
<dbReference type="InterPro" id="IPR050266">
    <property type="entry name" value="AB_hydrolase_sf"/>
</dbReference>
<dbReference type="PRINTS" id="PR00111">
    <property type="entry name" value="ABHYDROLASE"/>
</dbReference>
<dbReference type="GO" id="GO:0047372">
    <property type="term" value="F:monoacylglycerol lipase activity"/>
    <property type="evidence" value="ECO:0007669"/>
    <property type="project" value="TreeGrafter"/>
</dbReference>
<keyword evidence="3" id="KW-1185">Reference proteome</keyword>
<protein>
    <submittedName>
        <fullName evidence="2">Putative hydrolase</fullName>
    </submittedName>
</protein>
<proteinExistence type="predicted"/>
<dbReference type="GO" id="GO:0046464">
    <property type="term" value="P:acylglycerol catabolic process"/>
    <property type="evidence" value="ECO:0007669"/>
    <property type="project" value="TreeGrafter"/>
</dbReference>
<dbReference type="InterPro" id="IPR029058">
    <property type="entry name" value="AB_hydrolase_fold"/>
</dbReference>
<evidence type="ECO:0000313" key="3">
    <source>
        <dbReference type="Proteomes" id="UP000271573"/>
    </source>
</evidence>
<dbReference type="EMBL" id="AP019307">
    <property type="protein sequence ID" value="BBH18378.1"/>
    <property type="molecule type" value="Genomic_DNA"/>
</dbReference>
<gene>
    <name evidence="2" type="ORF">Back2_26650</name>
</gene>
<dbReference type="PANTHER" id="PTHR43798:SF33">
    <property type="entry name" value="HYDROLASE, PUTATIVE (AFU_ORTHOLOGUE AFUA_2G14860)-RELATED"/>
    <property type="match status" value="1"/>
</dbReference>